<dbReference type="InterPro" id="IPR016883">
    <property type="entry name" value="UCP028431"/>
</dbReference>
<dbReference type="RefSeq" id="WP_146932178.1">
    <property type="nucleotide sequence ID" value="NZ_CBCSHZ010000008.1"/>
</dbReference>
<dbReference type="AlphaFoldDB" id="A0A5C6ZUS6"/>
<comment type="caution">
    <text evidence="3">The sequence shown here is derived from an EMBL/GenBank/DDBJ whole genome shotgun (WGS) entry which is preliminary data.</text>
</comment>
<evidence type="ECO:0000313" key="3">
    <source>
        <dbReference type="EMBL" id="TXD93741.1"/>
    </source>
</evidence>
<feature type="domain" description="DUF3131" evidence="2">
    <location>
        <begin position="58"/>
        <end position="194"/>
    </location>
</feature>
<feature type="domain" description="Glycoamylase-like" evidence="1">
    <location>
        <begin position="222"/>
        <end position="434"/>
    </location>
</feature>
<evidence type="ECO:0000313" key="4">
    <source>
        <dbReference type="Proteomes" id="UP000321367"/>
    </source>
</evidence>
<dbReference type="Pfam" id="PF11329">
    <property type="entry name" value="DUF3131"/>
    <property type="match status" value="1"/>
</dbReference>
<sequence>MINLEKLRKFYLIGMILIFSACSGDDGPGYQEPYIPDPGNGNTGELLSHDELLEKVQQQTFKYFWDFAGTNSGLAKERSQADAYGGEGRNIVTMGGSGFGLAAFPVAVERGWVSRSQAIQRLEKILDFLETIPTYHGAYSHWYLDNTAQTRPFGDMDDGGDLVETAFLMQGLLINRQYFSEETSIVNRITALWEAVEWDWYTKEENVLYWHWSTNFGFQKNLKIQGWNESLIVYVLAASSPTYSVQPEVYHQGWASNGSMVNDRQHYGINLTLGPAFGGPLFFAHYSFIGLDPRNLSDQYANYWEQNRAHSLIHYNYAIDNPKNFEGYGENSWGFTASDNFEGYSAHSPTNDLGVITPTAALSSFPYTPEESMKALRYFYEERGNELWGPYGFYDAFSEEENWVANGYLAIDQGPIISMIENHRTGLLWELFMADEEIQAGLERLDFNF</sequence>
<organism evidence="3 4">
    <name type="scientific">Gillisia hiemivivida</name>
    <dbReference type="NCBI Taxonomy" id="291190"/>
    <lineage>
        <taxon>Bacteria</taxon>
        <taxon>Pseudomonadati</taxon>
        <taxon>Bacteroidota</taxon>
        <taxon>Flavobacteriia</taxon>
        <taxon>Flavobacteriales</taxon>
        <taxon>Flavobacteriaceae</taxon>
        <taxon>Gillisia</taxon>
    </lineage>
</organism>
<dbReference type="InterPro" id="IPR019282">
    <property type="entry name" value="Glycoamylase-like_cons_dom"/>
</dbReference>
<reference evidence="3 4" key="1">
    <citation type="submission" date="2019-08" db="EMBL/GenBank/DDBJ databases">
        <title>Genome sequence of Gillisia hiemivivida IC154 (type strain).</title>
        <authorList>
            <person name="Bowman J.P."/>
        </authorList>
    </citation>
    <scope>NUCLEOTIDE SEQUENCE [LARGE SCALE GENOMIC DNA]</scope>
    <source>
        <strain evidence="3 4">IC154</strain>
    </source>
</reference>
<dbReference type="Gene3D" id="1.50.10.140">
    <property type="match status" value="1"/>
</dbReference>
<proteinExistence type="predicted"/>
<dbReference type="InterPro" id="IPR021478">
    <property type="entry name" value="DUF3131"/>
</dbReference>
<gene>
    <name evidence="3" type="ORF">ES724_08740</name>
</gene>
<evidence type="ECO:0000259" key="2">
    <source>
        <dbReference type="Pfam" id="PF11329"/>
    </source>
</evidence>
<dbReference type="PROSITE" id="PS51257">
    <property type="entry name" value="PROKAR_LIPOPROTEIN"/>
    <property type="match status" value="1"/>
</dbReference>
<protein>
    <submittedName>
        <fullName evidence="3">DUF3131 domain-containing protein</fullName>
    </submittedName>
</protein>
<dbReference type="Proteomes" id="UP000321367">
    <property type="component" value="Unassembled WGS sequence"/>
</dbReference>
<accession>A0A5C6ZUS6</accession>
<evidence type="ECO:0000259" key="1">
    <source>
        <dbReference type="Pfam" id="PF10091"/>
    </source>
</evidence>
<dbReference type="EMBL" id="VORY01000008">
    <property type="protein sequence ID" value="TXD93741.1"/>
    <property type="molecule type" value="Genomic_DNA"/>
</dbReference>
<keyword evidence="4" id="KW-1185">Reference proteome</keyword>
<name>A0A5C6ZUS6_9FLAO</name>
<dbReference type="OrthoDB" id="5937621at2"/>
<dbReference type="PIRSF" id="PIRSF028431">
    <property type="entry name" value="UCP028431"/>
    <property type="match status" value="1"/>
</dbReference>
<dbReference type="Pfam" id="PF10091">
    <property type="entry name" value="Glycoamylase"/>
    <property type="match status" value="1"/>
</dbReference>